<accession>A0AAN5W7D3</accession>
<dbReference type="Proteomes" id="UP000464915">
    <property type="component" value="Plasmid unnamed"/>
</dbReference>
<evidence type="ECO:0000313" key="1">
    <source>
        <dbReference type="EMBL" id="KAA8797962.1"/>
    </source>
</evidence>
<reference evidence="2 4" key="2">
    <citation type="submission" date="2019-12" db="EMBL/GenBank/DDBJ databases">
        <title>Complete Genome Sequences of Lactobacillus strains, C25 and P38, Isolated from Chicken Cecum.</title>
        <authorList>
            <person name="Hassan H.M."/>
            <person name="Mendoza M."/>
            <person name="Rezvani M."/>
            <person name="Koci M.D."/>
            <person name="Dickey A.N."/>
            <person name="Scholl E.H."/>
        </authorList>
    </citation>
    <scope>NUCLEOTIDE SEQUENCE [LARGE SCALE GENOMIC DNA]</scope>
    <source>
        <strain evidence="2 4">C25</strain>
        <plasmid evidence="2 4">unnamed</plasmid>
    </source>
</reference>
<geneLocation type="plasmid" evidence="2 4">
    <name>unnamed</name>
</geneLocation>
<evidence type="ECO:0000313" key="4">
    <source>
        <dbReference type="Proteomes" id="UP000464915"/>
    </source>
</evidence>
<dbReference type="AlphaFoldDB" id="A0AAN5W7D3"/>
<dbReference type="EMBL" id="CP047143">
    <property type="protein sequence ID" value="QHQ69075.1"/>
    <property type="molecule type" value="Genomic_DNA"/>
</dbReference>
<sequence length="179" mass="20084">MTDKHSETKRTASNIVEKLLEKPNFVSEAKKIVEFGQSDNIPAKDKAAYSHDCLGFSENIIAYKGIGILATLNPKSDVRDDLDNFDKMVNKHHVRDYVVASPLTGKLLAEYLPNVLQDLGIKDTKIWIKPGIANLGRYLVNADLAKALTEVFSEIGEAEEFTDKFITEHQKTFDVLKDM</sequence>
<dbReference type="EMBL" id="VUAO01000012">
    <property type="protein sequence ID" value="KAA8797962.1"/>
    <property type="molecule type" value="Genomic_DNA"/>
</dbReference>
<evidence type="ECO:0000313" key="2">
    <source>
        <dbReference type="EMBL" id="QHQ69075.1"/>
    </source>
</evidence>
<name>A0AAN5W7D3_9LACO</name>
<gene>
    <name evidence="1" type="ORF">F1C02_05695</name>
    <name evidence="2" type="ORF">GSR61_10840</name>
</gene>
<protein>
    <submittedName>
        <fullName evidence="1">Uncharacterized protein</fullName>
    </submittedName>
</protein>
<reference evidence="1 3" key="1">
    <citation type="submission" date="2019-09" db="EMBL/GenBank/DDBJ databases">
        <title>Comparative analysis of L. crispatus genomes revealed niche specific adaptation to different host and body sites.</title>
        <authorList>
            <person name="Pan M."/>
            <person name="Hidalgo-Cantabrana C."/>
            <person name="Barrangou R."/>
        </authorList>
    </citation>
    <scope>NUCLEOTIDE SEQUENCE [LARGE SCALE GENOMIC DNA]</scope>
    <source>
        <strain evidence="1 3">NCK973</strain>
    </source>
</reference>
<keyword evidence="2" id="KW-0614">Plasmid</keyword>
<organism evidence="1 3">
    <name type="scientific">Lactobacillus crispatus</name>
    <dbReference type="NCBI Taxonomy" id="47770"/>
    <lineage>
        <taxon>Bacteria</taxon>
        <taxon>Bacillati</taxon>
        <taxon>Bacillota</taxon>
        <taxon>Bacilli</taxon>
        <taxon>Lactobacillales</taxon>
        <taxon>Lactobacillaceae</taxon>
        <taxon>Lactobacillus</taxon>
    </lineage>
</organism>
<dbReference type="Proteomes" id="UP000322051">
    <property type="component" value="Unassembled WGS sequence"/>
</dbReference>
<proteinExistence type="predicted"/>
<dbReference type="RefSeq" id="WP_065989243.1">
    <property type="nucleotide sequence ID" value="NZ_CP047143.1"/>
</dbReference>
<evidence type="ECO:0000313" key="3">
    <source>
        <dbReference type="Proteomes" id="UP000322051"/>
    </source>
</evidence>